<dbReference type="SUPFAM" id="SSF50129">
    <property type="entry name" value="GroES-like"/>
    <property type="match status" value="1"/>
</dbReference>
<dbReference type="PROSITE" id="PS00059">
    <property type="entry name" value="ADH_ZINC"/>
    <property type="match status" value="1"/>
</dbReference>
<dbReference type="Gene3D" id="3.40.50.720">
    <property type="entry name" value="NAD(P)-binding Rossmann-like Domain"/>
    <property type="match status" value="1"/>
</dbReference>
<keyword evidence="8" id="KW-1185">Reference proteome</keyword>
<dbReference type="InterPro" id="IPR002328">
    <property type="entry name" value="ADH_Zn_CS"/>
</dbReference>
<dbReference type="Pfam" id="PF08240">
    <property type="entry name" value="ADH_N"/>
    <property type="match status" value="1"/>
</dbReference>
<accession>A0ABS9UAG7</accession>
<dbReference type="Gene3D" id="3.90.180.10">
    <property type="entry name" value="Medium-chain alcohol dehydrogenases, catalytic domain"/>
    <property type="match status" value="1"/>
</dbReference>
<keyword evidence="3" id="KW-0560">Oxidoreductase</keyword>
<dbReference type="Proteomes" id="UP001316087">
    <property type="component" value="Unassembled WGS sequence"/>
</dbReference>
<comment type="similarity">
    <text evidence="4">Belongs to the zinc-containing alcohol dehydrogenase family.</text>
</comment>
<evidence type="ECO:0000313" key="8">
    <source>
        <dbReference type="Proteomes" id="UP001316087"/>
    </source>
</evidence>
<evidence type="ECO:0000259" key="5">
    <source>
        <dbReference type="Pfam" id="PF00107"/>
    </source>
</evidence>
<dbReference type="InterPro" id="IPR013154">
    <property type="entry name" value="ADH-like_N"/>
</dbReference>
<dbReference type="InterPro" id="IPR013149">
    <property type="entry name" value="ADH-like_C"/>
</dbReference>
<dbReference type="SUPFAM" id="SSF51735">
    <property type="entry name" value="NAD(P)-binding Rossmann-fold domains"/>
    <property type="match status" value="1"/>
</dbReference>
<evidence type="ECO:0000256" key="2">
    <source>
        <dbReference type="ARBA" id="ARBA00022833"/>
    </source>
</evidence>
<comment type="cofactor">
    <cofactor evidence="4">
        <name>Zn(2+)</name>
        <dbReference type="ChEBI" id="CHEBI:29105"/>
    </cofactor>
</comment>
<dbReference type="PANTHER" id="PTHR43401">
    <property type="entry name" value="L-THREONINE 3-DEHYDROGENASE"/>
    <property type="match status" value="1"/>
</dbReference>
<evidence type="ECO:0000259" key="6">
    <source>
        <dbReference type="Pfam" id="PF08240"/>
    </source>
</evidence>
<sequence>MTNYQAGIYKGANLVEVDERPMPKVGPNDVLLRNLRGGICGTDINIVKYGSEMGIRFEQEFGHEFAGIIEAKGENVADLEVGMFVAVNPITAKRAGRRYSLEAGGFSQYILIEDAKKHHNLYPLNDDVSPEEGALVEPMSVGCHGAFSVKPQTGENIVILGAGPIGLSAAAMLIGEGITNVAVVDMVDWRLEKAKEIGATVVDTSKVSLVEGLSDIFGTVNVYGVDVPNVDAFVDAAGAAPLFTQVMEIVKPNARIAVIAVYKNEVPLSLAQVMSKEVQIVGASGYTNEDIIKVINHLNNKKTNIATMVTQVYPLSEIQTAFDTAIAGKDSIKVIVDVTN</sequence>
<gene>
    <name evidence="7" type="ORF">LZ480_05425</name>
</gene>
<dbReference type="InterPro" id="IPR011032">
    <property type="entry name" value="GroES-like_sf"/>
</dbReference>
<keyword evidence="2 4" id="KW-0862">Zinc</keyword>
<proteinExistence type="inferred from homology"/>
<reference evidence="7 8" key="1">
    <citation type="submission" date="2022-03" db="EMBL/GenBank/DDBJ databases">
        <authorList>
            <person name="Jo J.-H."/>
            <person name="Im W.-T."/>
        </authorList>
    </citation>
    <scope>NUCLEOTIDE SEQUENCE [LARGE SCALE GENOMIC DNA]</scope>
    <source>
        <strain evidence="7 8">MA9</strain>
    </source>
</reference>
<dbReference type="PANTHER" id="PTHR43401:SF2">
    <property type="entry name" value="L-THREONINE 3-DEHYDROGENASE"/>
    <property type="match status" value="1"/>
</dbReference>
<evidence type="ECO:0000256" key="4">
    <source>
        <dbReference type="RuleBase" id="RU361277"/>
    </source>
</evidence>
<dbReference type="InterPro" id="IPR036291">
    <property type="entry name" value="NAD(P)-bd_dom_sf"/>
</dbReference>
<feature type="domain" description="Alcohol dehydrogenase-like N-terminal" evidence="6">
    <location>
        <begin position="26"/>
        <end position="115"/>
    </location>
</feature>
<keyword evidence="1 4" id="KW-0479">Metal-binding</keyword>
<dbReference type="InterPro" id="IPR050129">
    <property type="entry name" value="Zn_alcohol_dh"/>
</dbReference>
<dbReference type="RefSeq" id="WP_241368357.1">
    <property type="nucleotide sequence ID" value="NZ_JAKZFC010000001.1"/>
</dbReference>
<comment type="caution">
    <text evidence="7">The sequence shown here is derived from an EMBL/GenBank/DDBJ whole genome shotgun (WGS) entry which is preliminary data.</text>
</comment>
<dbReference type="Pfam" id="PF00107">
    <property type="entry name" value="ADH_zinc_N"/>
    <property type="match status" value="1"/>
</dbReference>
<feature type="domain" description="Alcohol dehydrogenase-like C-terminal" evidence="5">
    <location>
        <begin position="164"/>
        <end position="298"/>
    </location>
</feature>
<evidence type="ECO:0000256" key="3">
    <source>
        <dbReference type="ARBA" id="ARBA00023002"/>
    </source>
</evidence>
<evidence type="ECO:0000313" key="7">
    <source>
        <dbReference type="EMBL" id="MCH7321327.1"/>
    </source>
</evidence>
<organism evidence="7 8">
    <name type="scientific">Solibacillus palustris</name>
    <dbReference type="NCBI Taxonomy" id="2908203"/>
    <lineage>
        <taxon>Bacteria</taxon>
        <taxon>Bacillati</taxon>
        <taxon>Bacillota</taxon>
        <taxon>Bacilli</taxon>
        <taxon>Bacillales</taxon>
        <taxon>Caryophanaceae</taxon>
        <taxon>Solibacillus</taxon>
    </lineage>
</organism>
<evidence type="ECO:0000256" key="1">
    <source>
        <dbReference type="ARBA" id="ARBA00022723"/>
    </source>
</evidence>
<name>A0ABS9UAG7_9BACL</name>
<protein>
    <submittedName>
        <fullName evidence="7">Zinc-binding dehydrogenase</fullName>
    </submittedName>
</protein>
<dbReference type="EMBL" id="JAKZFC010000001">
    <property type="protein sequence ID" value="MCH7321327.1"/>
    <property type="molecule type" value="Genomic_DNA"/>
</dbReference>